<sequence length="337" mass="36581">MNNSRFLRRLVVPELKDAVQNFPKFDTQTHPAQGIRLFKAPPNDVLFGGLDVTEVNLPRADGEGSLSLMVVKESVSGLEPRNIVLVVHGGGLLTGHPRDDGAIIRAFARAGYSVVSPDYRLSPENPPPAPILDVLAAWNYIEKLLCPETRDLQRLTKSIAIYGTSSGAGLVASAVLSRAAETGKERMPCRVVVLDAPDIGGTYHPIQGVSDPEFLWTARNIAQSHSWSLDQPSLSSLSPKDYLLPRHVNEVPQAWLNDHSEDIPLHVIGLHGGDSLALQGLEYTAKLLEAGVPVESRLFAGAPHVPQTFFPGSKIAEEVVQFYVNSIHCAFNDVLPS</sequence>
<evidence type="ECO:0000313" key="3">
    <source>
        <dbReference type="EMBL" id="PWN86732.1"/>
    </source>
</evidence>
<dbReference type="InterPro" id="IPR050300">
    <property type="entry name" value="GDXG_lipolytic_enzyme"/>
</dbReference>
<proteinExistence type="predicted"/>
<dbReference type="InterPro" id="IPR029058">
    <property type="entry name" value="AB_hydrolase_fold"/>
</dbReference>
<dbReference type="InterPro" id="IPR013094">
    <property type="entry name" value="AB_hydrolase_3"/>
</dbReference>
<dbReference type="SUPFAM" id="SSF53474">
    <property type="entry name" value="alpha/beta-Hydrolases"/>
    <property type="match status" value="1"/>
</dbReference>
<dbReference type="STRING" id="215250.A0A316YBQ9"/>
<dbReference type="OrthoDB" id="408631at2759"/>
<dbReference type="GeneID" id="37046453"/>
<accession>A0A316YBQ9</accession>
<dbReference type="GO" id="GO:0016787">
    <property type="term" value="F:hydrolase activity"/>
    <property type="evidence" value="ECO:0007669"/>
    <property type="project" value="UniProtKB-KW"/>
</dbReference>
<organism evidence="3 4">
    <name type="scientific">Acaromyces ingoldii</name>
    <dbReference type="NCBI Taxonomy" id="215250"/>
    <lineage>
        <taxon>Eukaryota</taxon>
        <taxon>Fungi</taxon>
        <taxon>Dikarya</taxon>
        <taxon>Basidiomycota</taxon>
        <taxon>Ustilaginomycotina</taxon>
        <taxon>Exobasidiomycetes</taxon>
        <taxon>Exobasidiales</taxon>
        <taxon>Cryptobasidiaceae</taxon>
        <taxon>Acaromyces</taxon>
    </lineage>
</organism>
<evidence type="ECO:0000256" key="1">
    <source>
        <dbReference type="ARBA" id="ARBA00022801"/>
    </source>
</evidence>
<keyword evidence="4" id="KW-1185">Reference proteome</keyword>
<dbReference type="PANTHER" id="PTHR48081:SF8">
    <property type="entry name" value="ALPHA_BETA HYDROLASE FOLD-3 DOMAIN-CONTAINING PROTEIN-RELATED"/>
    <property type="match status" value="1"/>
</dbReference>
<dbReference type="EMBL" id="KZ819642">
    <property type="protein sequence ID" value="PWN86732.1"/>
    <property type="molecule type" value="Genomic_DNA"/>
</dbReference>
<reference evidence="3 4" key="1">
    <citation type="journal article" date="2018" name="Mol. Biol. Evol.">
        <title>Broad Genomic Sampling Reveals a Smut Pathogenic Ancestry of the Fungal Clade Ustilaginomycotina.</title>
        <authorList>
            <person name="Kijpornyongpan T."/>
            <person name="Mondo S.J."/>
            <person name="Barry K."/>
            <person name="Sandor L."/>
            <person name="Lee J."/>
            <person name="Lipzen A."/>
            <person name="Pangilinan J."/>
            <person name="LaButti K."/>
            <person name="Hainaut M."/>
            <person name="Henrissat B."/>
            <person name="Grigoriev I.V."/>
            <person name="Spatafora J.W."/>
            <person name="Aime M.C."/>
        </authorList>
    </citation>
    <scope>NUCLEOTIDE SEQUENCE [LARGE SCALE GENOMIC DNA]</scope>
    <source>
        <strain evidence="3 4">MCA 4198</strain>
    </source>
</reference>
<feature type="domain" description="Alpha/beta hydrolase fold-3" evidence="2">
    <location>
        <begin position="84"/>
        <end position="305"/>
    </location>
</feature>
<dbReference type="RefSeq" id="XP_025373930.1">
    <property type="nucleotide sequence ID" value="XM_025524537.1"/>
</dbReference>
<evidence type="ECO:0000313" key="4">
    <source>
        <dbReference type="Proteomes" id="UP000245768"/>
    </source>
</evidence>
<dbReference type="PANTHER" id="PTHR48081">
    <property type="entry name" value="AB HYDROLASE SUPERFAMILY PROTEIN C4A8.06C"/>
    <property type="match status" value="1"/>
</dbReference>
<gene>
    <name evidence="3" type="ORF">FA10DRAFT_297704</name>
</gene>
<evidence type="ECO:0000259" key="2">
    <source>
        <dbReference type="Pfam" id="PF07859"/>
    </source>
</evidence>
<dbReference type="AlphaFoldDB" id="A0A316YBQ9"/>
<dbReference type="Proteomes" id="UP000245768">
    <property type="component" value="Unassembled WGS sequence"/>
</dbReference>
<protein>
    <submittedName>
        <fullName evidence="3">Alpha/beta-hydrolase</fullName>
    </submittedName>
</protein>
<dbReference type="InParanoid" id="A0A316YBQ9"/>
<name>A0A316YBQ9_9BASI</name>
<dbReference type="Pfam" id="PF07859">
    <property type="entry name" value="Abhydrolase_3"/>
    <property type="match status" value="1"/>
</dbReference>
<dbReference type="Gene3D" id="3.40.50.1820">
    <property type="entry name" value="alpha/beta hydrolase"/>
    <property type="match status" value="1"/>
</dbReference>
<keyword evidence="1 3" id="KW-0378">Hydrolase</keyword>